<organism evidence="1 2">
    <name type="scientific">Tulasnella calospora MUT 4182</name>
    <dbReference type="NCBI Taxonomy" id="1051891"/>
    <lineage>
        <taxon>Eukaryota</taxon>
        <taxon>Fungi</taxon>
        <taxon>Dikarya</taxon>
        <taxon>Basidiomycota</taxon>
        <taxon>Agaricomycotina</taxon>
        <taxon>Agaricomycetes</taxon>
        <taxon>Cantharellales</taxon>
        <taxon>Tulasnellaceae</taxon>
        <taxon>Tulasnella</taxon>
    </lineage>
</organism>
<reference evidence="2" key="2">
    <citation type="submission" date="2015-01" db="EMBL/GenBank/DDBJ databases">
        <title>Evolutionary Origins and Diversification of the Mycorrhizal Mutualists.</title>
        <authorList>
            <consortium name="DOE Joint Genome Institute"/>
            <consortium name="Mycorrhizal Genomics Consortium"/>
            <person name="Kohler A."/>
            <person name="Kuo A."/>
            <person name="Nagy L.G."/>
            <person name="Floudas D."/>
            <person name="Copeland A."/>
            <person name="Barry K.W."/>
            <person name="Cichocki N."/>
            <person name="Veneault-Fourrey C."/>
            <person name="LaButti K."/>
            <person name="Lindquist E.A."/>
            <person name="Lipzen A."/>
            <person name="Lundell T."/>
            <person name="Morin E."/>
            <person name="Murat C."/>
            <person name="Riley R."/>
            <person name="Ohm R."/>
            <person name="Sun H."/>
            <person name="Tunlid A."/>
            <person name="Henrissat B."/>
            <person name="Grigoriev I.V."/>
            <person name="Hibbett D.S."/>
            <person name="Martin F."/>
        </authorList>
    </citation>
    <scope>NUCLEOTIDE SEQUENCE [LARGE SCALE GENOMIC DNA]</scope>
    <source>
        <strain evidence="2">MUT 4182</strain>
    </source>
</reference>
<evidence type="ECO:0000313" key="2">
    <source>
        <dbReference type="Proteomes" id="UP000054248"/>
    </source>
</evidence>
<name>A0A0C3QVX8_9AGAM</name>
<protein>
    <submittedName>
        <fullName evidence="1">Uncharacterized protein</fullName>
    </submittedName>
</protein>
<dbReference type="HOGENOM" id="CLU_1379032_0_0_1"/>
<dbReference type="Gene3D" id="3.30.457.60">
    <property type="match status" value="1"/>
</dbReference>
<reference evidence="1 2" key="1">
    <citation type="submission" date="2014-04" db="EMBL/GenBank/DDBJ databases">
        <authorList>
            <consortium name="DOE Joint Genome Institute"/>
            <person name="Kuo A."/>
            <person name="Girlanda M."/>
            <person name="Perotto S."/>
            <person name="Kohler A."/>
            <person name="Nagy L.G."/>
            <person name="Floudas D."/>
            <person name="Copeland A."/>
            <person name="Barry K.W."/>
            <person name="Cichocki N."/>
            <person name="Veneault-Fourrey C."/>
            <person name="LaButti K."/>
            <person name="Lindquist E.A."/>
            <person name="Lipzen A."/>
            <person name="Lundell T."/>
            <person name="Morin E."/>
            <person name="Murat C."/>
            <person name="Sun H."/>
            <person name="Tunlid A."/>
            <person name="Henrissat B."/>
            <person name="Grigoriev I.V."/>
            <person name="Hibbett D.S."/>
            <person name="Martin F."/>
            <person name="Nordberg H.P."/>
            <person name="Cantor M.N."/>
            <person name="Hua S.X."/>
        </authorList>
    </citation>
    <scope>NUCLEOTIDE SEQUENCE [LARGE SCALE GENOMIC DNA]</scope>
    <source>
        <strain evidence="1 2">MUT 4182</strain>
    </source>
</reference>
<dbReference type="AlphaFoldDB" id="A0A0C3QVX8"/>
<accession>A0A0C3QVX8</accession>
<evidence type="ECO:0000313" key="1">
    <source>
        <dbReference type="EMBL" id="KIO32919.1"/>
    </source>
</evidence>
<keyword evidence="2" id="KW-1185">Reference proteome</keyword>
<gene>
    <name evidence="1" type="ORF">M407DRAFT_210304</name>
</gene>
<proteinExistence type="predicted"/>
<sequence>MQPTKSLTWNDIFSNAPQSAVPLNTRVVYFTYDPIAEDLNLKKEAFERLTKENKELVQKTWREMEGAQVSARRRATEQLAKYLNGEGGYVEDAKTEDLRQTVSNFQGFTLFLRLTKMRLISAYNSSAAIAFHLSTSSRSSDSSATMKQLGAGNGEDPELDQRLVELIEECIVKRDGKPCFMAALTLECFERMHGDGEG</sequence>
<dbReference type="EMBL" id="KN822951">
    <property type="protein sequence ID" value="KIO32919.1"/>
    <property type="molecule type" value="Genomic_DNA"/>
</dbReference>
<dbReference type="OrthoDB" id="331602at2759"/>
<dbReference type="Proteomes" id="UP000054248">
    <property type="component" value="Unassembled WGS sequence"/>
</dbReference>